<evidence type="ECO:0000256" key="3">
    <source>
        <dbReference type="ARBA" id="ARBA00007808"/>
    </source>
</evidence>
<dbReference type="InterPro" id="IPR004695">
    <property type="entry name" value="SLAC1/Mae1/Ssu1/TehA"/>
</dbReference>
<feature type="compositionally biased region" description="Polar residues" evidence="10">
    <location>
        <begin position="108"/>
        <end position="123"/>
    </location>
</feature>
<dbReference type="EnsemblPlants" id="Pp3c9_17220V3.2">
    <property type="protein sequence ID" value="Pp3c9_17220V3.2"/>
    <property type="gene ID" value="Pp3c9_17220"/>
</dbReference>
<reference evidence="12 14" key="1">
    <citation type="journal article" date="2008" name="Science">
        <title>The Physcomitrella genome reveals evolutionary insights into the conquest of land by plants.</title>
        <authorList>
            <person name="Rensing S."/>
            <person name="Lang D."/>
            <person name="Zimmer A."/>
            <person name="Terry A."/>
            <person name="Salamov A."/>
            <person name="Shapiro H."/>
            <person name="Nishiyama T."/>
            <person name="Perroud P.-F."/>
            <person name="Lindquist E."/>
            <person name="Kamisugi Y."/>
            <person name="Tanahashi T."/>
            <person name="Sakakibara K."/>
            <person name="Fujita T."/>
            <person name="Oishi K."/>
            <person name="Shin-I T."/>
            <person name="Kuroki Y."/>
            <person name="Toyoda A."/>
            <person name="Suzuki Y."/>
            <person name="Hashimoto A."/>
            <person name="Yamaguchi K."/>
            <person name="Sugano A."/>
            <person name="Kohara Y."/>
            <person name="Fujiyama A."/>
            <person name="Anterola A."/>
            <person name="Aoki S."/>
            <person name="Ashton N."/>
            <person name="Barbazuk W.B."/>
            <person name="Barker E."/>
            <person name="Bennetzen J."/>
            <person name="Bezanilla M."/>
            <person name="Blankenship R."/>
            <person name="Cho S.H."/>
            <person name="Dutcher S."/>
            <person name="Estelle M."/>
            <person name="Fawcett J.A."/>
            <person name="Gundlach H."/>
            <person name="Hanada K."/>
            <person name="Heyl A."/>
            <person name="Hicks K.A."/>
            <person name="Hugh J."/>
            <person name="Lohr M."/>
            <person name="Mayer K."/>
            <person name="Melkozernov A."/>
            <person name="Murata T."/>
            <person name="Nelson D."/>
            <person name="Pils B."/>
            <person name="Prigge M."/>
            <person name="Reiss B."/>
            <person name="Renner T."/>
            <person name="Rombauts S."/>
            <person name="Rushton P."/>
            <person name="Sanderfoot A."/>
            <person name="Schween G."/>
            <person name="Shiu S.-H."/>
            <person name="Stueber K."/>
            <person name="Theodoulou F.L."/>
            <person name="Tu H."/>
            <person name="Van de Peer Y."/>
            <person name="Verrier P.J."/>
            <person name="Waters E."/>
            <person name="Wood A."/>
            <person name="Yang L."/>
            <person name="Cove D."/>
            <person name="Cuming A."/>
            <person name="Hasebe M."/>
            <person name="Lucas S."/>
            <person name="Mishler D.B."/>
            <person name="Reski R."/>
            <person name="Grigoriev I."/>
            <person name="Quatrano R.S."/>
            <person name="Boore J.L."/>
        </authorList>
    </citation>
    <scope>NUCLEOTIDE SEQUENCE [LARGE SCALE GENOMIC DNA]</scope>
    <source>
        <strain evidence="13 14">cv. Gransden 2004</strain>
    </source>
</reference>
<keyword evidence="8" id="KW-0406">Ion transport</keyword>
<dbReference type="EnsemblPlants" id="Pp3c9_17220V3.1">
    <property type="protein sequence ID" value="Pp3c9_17220V3.1"/>
    <property type="gene ID" value="Pp3c9_17220"/>
</dbReference>
<dbReference type="GO" id="GO:0005886">
    <property type="term" value="C:plasma membrane"/>
    <property type="evidence" value="ECO:0007669"/>
    <property type="project" value="UniProtKB-SubCell"/>
</dbReference>
<evidence type="ECO:0000256" key="11">
    <source>
        <dbReference type="SAM" id="Phobius"/>
    </source>
</evidence>
<dbReference type="GO" id="GO:0012505">
    <property type="term" value="C:endomembrane system"/>
    <property type="evidence" value="ECO:0007669"/>
    <property type="project" value="UniProtKB-SubCell"/>
</dbReference>
<keyword evidence="7 11" id="KW-1133">Transmembrane helix</keyword>
<feature type="region of interest" description="Disordered" evidence="10">
    <location>
        <begin position="263"/>
        <end position="309"/>
    </location>
</feature>
<name>A0A2K1K3H5_PHYPA</name>
<evidence type="ECO:0000256" key="2">
    <source>
        <dbReference type="ARBA" id="ARBA00004236"/>
    </source>
</evidence>
<evidence type="ECO:0000256" key="6">
    <source>
        <dbReference type="ARBA" id="ARBA00022692"/>
    </source>
</evidence>
<evidence type="ECO:0000256" key="4">
    <source>
        <dbReference type="ARBA" id="ARBA00022448"/>
    </source>
</evidence>
<protein>
    <submittedName>
        <fullName evidence="12 13">Uncharacterized protein</fullName>
    </submittedName>
</protein>
<comment type="subcellular location">
    <subcellularLocation>
        <location evidence="2">Cell membrane</location>
    </subcellularLocation>
    <subcellularLocation>
        <location evidence="1">Endomembrane system</location>
        <topology evidence="1">Multi-pass membrane protein</topology>
    </subcellularLocation>
</comment>
<feature type="region of interest" description="Disordered" evidence="10">
    <location>
        <begin position="1"/>
        <end position="28"/>
    </location>
</feature>
<feature type="region of interest" description="Disordered" evidence="10">
    <location>
        <begin position="189"/>
        <end position="209"/>
    </location>
</feature>
<dbReference type="Gene3D" id="1.50.10.150">
    <property type="entry name" value="Voltage-dependent anion channel"/>
    <property type="match status" value="1"/>
</dbReference>
<feature type="transmembrane region" description="Helical" evidence="11">
    <location>
        <begin position="558"/>
        <end position="578"/>
    </location>
</feature>
<dbReference type="PANTHER" id="PTHR31269:SF2">
    <property type="entry name" value="S-TYPE ANION CHANNEL SLAH3"/>
    <property type="match status" value="1"/>
</dbReference>
<evidence type="ECO:0000256" key="5">
    <source>
        <dbReference type="ARBA" id="ARBA00022475"/>
    </source>
</evidence>
<dbReference type="RefSeq" id="XP_024383925.1">
    <property type="nucleotide sequence ID" value="XM_024528157.2"/>
</dbReference>
<feature type="region of interest" description="Disordered" evidence="10">
    <location>
        <begin position="90"/>
        <end position="155"/>
    </location>
</feature>
<feature type="compositionally biased region" description="Polar residues" evidence="10">
    <location>
        <begin position="91"/>
        <end position="100"/>
    </location>
</feature>
<dbReference type="GO" id="GO:0008308">
    <property type="term" value="F:voltage-gated monoatomic anion channel activity"/>
    <property type="evidence" value="ECO:0007669"/>
    <property type="project" value="InterPro"/>
</dbReference>
<reference evidence="12 14" key="2">
    <citation type="journal article" date="2018" name="Plant J.">
        <title>The Physcomitrella patens chromosome-scale assembly reveals moss genome structure and evolution.</title>
        <authorList>
            <person name="Lang D."/>
            <person name="Ullrich K.K."/>
            <person name="Murat F."/>
            <person name="Fuchs J."/>
            <person name="Jenkins J."/>
            <person name="Haas F.B."/>
            <person name="Piednoel M."/>
            <person name="Gundlach H."/>
            <person name="Van Bel M."/>
            <person name="Meyberg R."/>
            <person name="Vives C."/>
            <person name="Morata J."/>
            <person name="Symeonidi A."/>
            <person name="Hiss M."/>
            <person name="Muchero W."/>
            <person name="Kamisugi Y."/>
            <person name="Saleh O."/>
            <person name="Blanc G."/>
            <person name="Decker E.L."/>
            <person name="van Gessel N."/>
            <person name="Grimwood J."/>
            <person name="Hayes R.D."/>
            <person name="Graham S.W."/>
            <person name="Gunter L.E."/>
            <person name="McDaniel S.F."/>
            <person name="Hoernstein S.N.W."/>
            <person name="Larsson A."/>
            <person name="Li F.W."/>
            <person name="Perroud P.F."/>
            <person name="Phillips J."/>
            <person name="Ranjan P."/>
            <person name="Rokshar D.S."/>
            <person name="Rothfels C.J."/>
            <person name="Schneider L."/>
            <person name="Shu S."/>
            <person name="Stevenson D.W."/>
            <person name="Thummler F."/>
            <person name="Tillich M."/>
            <person name="Villarreal Aguilar J.C."/>
            <person name="Widiez T."/>
            <person name="Wong G.K."/>
            <person name="Wymore A."/>
            <person name="Zhang Y."/>
            <person name="Zimmer A.D."/>
            <person name="Quatrano R.S."/>
            <person name="Mayer K.F.X."/>
            <person name="Goodstein D."/>
            <person name="Casacuberta J.M."/>
            <person name="Vandepoele K."/>
            <person name="Reski R."/>
            <person name="Cuming A.C."/>
            <person name="Tuskan G.A."/>
            <person name="Maumus F."/>
            <person name="Salse J."/>
            <person name="Schmutz J."/>
            <person name="Rensing S.A."/>
        </authorList>
    </citation>
    <scope>NUCLEOTIDE SEQUENCE [LARGE SCALE GENOMIC DNA]</scope>
    <source>
        <strain evidence="13 14">cv. Gransden 2004</strain>
    </source>
</reference>
<evidence type="ECO:0000256" key="7">
    <source>
        <dbReference type="ARBA" id="ARBA00022989"/>
    </source>
</evidence>
<dbReference type="Gramene" id="Pp3c9_17220V3.2">
    <property type="protein sequence ID" value="Pp3c9_17220V3.2"/>
    <property type="gene ID" value="Pp3c9_17220"/>
</dbReference>
<keyword evidence="14" id="KW-1185">Reference proteome</keyword>
<evidence type="ECO:0000256" key="9">
    <source>
        <dbReference type="ARBA" id="ARBA00023136"/>
    </source>
</evidence>
<feature type="transmembrane region" description="Helical" evidence="11">
    <location>
        <begin position="461"/>
        <end position="482"/>
    </location>
</feature>
<evidence type="ECO:0000313" key="14">
    <source>
        <dbReference type="Proteomes" id="UP000006727"/>
    </source>
</evidence>
<gene>
    <name evidence="13" type="primary">LOC112286354</name>
    <name evidence="12" type="ORF">PHYPA_012808</name>
</gene>
<keyword evidence="9 11" id="KW-0472">Membrane</keyword>
<dbReference type="PANTHER" id="PTHR31269">
    <property type="entry name" value="S-TYPE ANION CHANNEL SLAH3"/>
    <property type="match status" value="1"/>
</dbReference>
<dbReference type="GeneID" id="112286354"/>
<dbReference type="PaxDb" id="3218-PP1S78_52V6.1"/>
<feature type="compositionally biased region" description="Low complexity" evidence="10">
    <location>
        <begin position="281"/>
        <end position="298"/>
    </location>
</feature>
<evidence type="ECO:0000313" key="13">
    <source>
        <dbReference type="EnsemblPlants" id="Pp3c9_17220V3.1"/>
    </source>
</evidence>
<keyword evidence="5" id="KW-1003">Cell membrane</keyword>
<keyword evidence="4" id="KW-0813">Transport</keyword>
<dbReference type="EMBL" id="ABEU02000009">
    <property type="protein sequence ID" value="PNR48332.1"/>
    <property type="molecule type" value="Genomic_DNA"/>
</dbReference>
<evidence type="ECO:0000313" key="12">
    <source>
        <dbReference type="EMBL" id="PNR48332.1"/>
    </source>
</evidence>
<dbReference type="Proteomes" id="UP000006727">
    <property type="component" value="Chromosome 9"/>
</dbReference>
<comment type="similarity">
    <text evidence="3">Belongs to the SLAC1 S-type anion channel family.</text>
</comment>
<feature type="transmembrane region" description="Helical" evidence="11">
    <location>
        <begin position="584"/>
        <end position="602"/>
    </location>
</feature>
<evidence type="ECO:0000256" key="8">
    <source>
        <dbReference type="ARBA" id="ARBA00023065"/>
    </source>
</evidence>
<accession>A0A2K1K3H5</accession>
<evidence type="ECO:0000256" key="10">
    <source>
        <dbReference type="SAM" id="MobiDB-lite"/>
    </source>
</evidence>
<dbReference type="Gramene" id="Pp3c9_17220V3.1">
    <property type="protein sequence ID" value="Pp3c9_17220V3.1"/>
    <property type="gene ID" value="Pp3c9_17220"/>
</dbReference>
<feature type="transmembrane region" description="Helical" evidence="11">
    <location>
        <begin position="614"/>
        <end position="633"/>
    </location>
</feature>
<evidence type="ECO:0000256" key="1">
    <source>
        <dbReference type="ARBA" id="ARBA00004127"/>
    </source>
</evidence>
<feature type="compositionally biased region" description="Polar residues" evidence="10">
    <location>
        <begin position="189"/>
        <end position="204"/>
    </location>
</feature>
<dbReference type="OrthoDB" id="1099at2759"/>
<feature type="transmembrane region" description="Helical" evidence="11">
    <location>
        <begin position="645"/>
        <end position="670"/>
    </location>
</feature>
<organism evidence="12">
    <name type="scientific">Physcomitrium patens</name>
    <name type="common">Spreading-leaved earth moss</name>
    <name type="synonym">Physcomitrella patens</name>
    <dbReference type="NCBI Taxonomy" id="3218"/>
    <lineage>
        <taxon>Eukaryota</taxon>
        <taxon>Viridiplantae</taxon>
        <taxon>Streptophyta</taxon>
        <taxon>Embryophyta</taxon>
        <taxon>Bryophyta</taxon>
        <taxon>Bryophytina</taxon>
        <taxon>Bryopsida</taxon>
        <taxon>Funariidae</taxon>
        <taxon>Funariales</taxon>
        <taxon>Funariaceae</taxon>
        <taxon>Physcomitrium</taxon>
    </lineage>
</organism>
<sequence length="753" mass="82669">MMSVVPGADSRSLEEGNLGPTNRGPPQISFQQRFWSADLAPNVDEALEASDEHNVVRVTMYHDPSMTSLCGWGGEIEVSVHPQLHQGVESIPSSCSNIDSAQAIDPSPRNTPSQAGTQRSTEAAQLASPKVADIIRRNSTTDGNGVHRKSSIETSKFTQNIESDSTSVVVSRASVPGETRVSIHCAEQPCNSTSRRPCQSQPTSPVAHRQAQCRAPHEFAHSGPLSQAHMNSTLESSPCTFLSNPNEFPGQQRGRSCDNLIASTETSTQPEGPRTRKGNYGLFRTRSTSGSRGNSLTNVEQDGRAGNAQNGEIQLFEEEKTPKNVSAGLYFDALKGPELETPRESEDLLLPREELWPFLLRFPIGAFRIGLGLGCQSVLWRDLSGVDSMSALHIPHTIHVGIWWVALATLVVNSAIYLAKCAVYFEAVRREFHHPVRINYFFTPWITGMFLAQTFSLGDGVVSSTVLAVLIVPIVVLELKIYGQWFSGGERRLSKIANPSTHLAVVGNFVAAKLSSYVGFAEIAVLLWAIGFAHYLVLFVTLYQRLPSSNVTLARELHPIYFLFVAVPSSASVSWKYISGSFGNVSKIFFFISLFIYALLGVRLNFFRGARFSVAWWAYSFPMTAAAIASIHYSQQVPSYISKGIAIFLSVVASVTVLILFCLTFLHAVVWRSLFPNDMAIAIATTKHHGKLVIRKKNSSPTRHYPGLLTSGDDKFRTAPDFTVEVLQSKTPSHNLTKLFSIKSGNVATMMDR</sequence>
<dbReference type="CDD" id="cd09323">
    <property type="entry name" value="TDT_SLAC1_like"/>
    <property type="match status" value="1"/>
</dbReference>
<feature type="transmembrane region" description="Helical" evidence="11">
    <location>
        <begin position="526"/>
        <end position="546"/>
    </location>
</feature>
<feature type="transmembrane region" description="Helical" evidence="11">
    <location>
        <begin position="400"/>
        <end position="425"/>
    </location>
</feature>
<reference evidence="13" key="3">
    <citation type="submission" date="2020-12" db="UniProtKB">
        <authorList>
            <consortium name="EnsemblPlants"/>
        </authorList>
    </citation>
    <scope>IDENTIFICATION</scope>
</reference>
<keyword evidence="6 11" id="KW-0812">Transmembrane</keyword>
<dbReference type="InterPro" id="IPR030183">
    <property type="entry name" value="SLAC/SLAH"/>
</dbReference>
<dbReference type="AlphaFoldDB" id="A0A2K1K3H5"/>
<proteinExistence type="inferred from homology"/>
<dbReference type="Pfam" id="PF03595">
    <property type="entry name" value="SLAC1"/>
    <property type="match status" value="1"/>
</dbReference>
<dbReference type="InterPro" id="IPR038665">
    <property type="entry name" value="Voltage-dep_anion_channel_sf"/>
</dbReference>
<dbReference type="GO" id="GO:0006873">
    <property type="term" value="P:intracellular monoatomic ion homeostasis"/>
    <property type="evidence" value="ECO:0007669"/>
    <property type="project" value="InterPro"/>
</dbReference>